<proteinExistence type="predicted"/>
<gene>
    <name evidence="2" type="ORF">FHS81_000869</name>
</gene>
<dbReference type="RefSeq" id="WP_183750839.1">
    <property type="nucleotide sequence ID" value="NZ_JACICC010000002.1"/>
</dbReference>
<sequence length="78" mass="8578">MGWGILDFIFGPSGDIQQKLRLIEGRVYSLKAENTRLAAECHELRRQLNEARAAITAASDALLQVDTSPITEAGNDHL</sequence>
<organism evidence="2 3">
    <name type="scientific">Pseudochelatococcus contaminans</name>
    <dbReference type="NCBI Taxonomy" id="1538103"/>
    <lineage>
        <taxon>Bacteria</taxon>
        <taxon>Pseudomonadati</taxon>
        <taxon>Pseudomonadota</taxon>
        <taxon>Alphaproteobacteria</taxon>
        <taxon>Hyphomicrobiales</taxon>
        <taxon>Chelatococcaceae</taxon>
        <taxon>Pseudochelatococcus</taxon>
    </lineage>
</organism>
<feature type="coiled-coil region" evidence="1">
    <location>
        <begin position="34"/>
        <end position="61"/>
    </location>
</feature>
<evidence type="ECO:0000256" key="1">
    <source>
        <dbReference type="SAM" id="Coils"/>
    </source>
</evidence>
<keyword evidence="3" id="KW-1185">Reference proteome</keyword>
<evidence type="ECO:0000313" key="3">
    <source>
        <dbReference type="Proteomes" id="UP000537592"/>
    </source>
</evidence>
<protein>
    <submittedName>
        <fullName evidence="2">Regulator of replication initiation timing</fullName>
    </submittedName>
</protein>
<name>A0A7W5Z2I4_9HYPH</name>
<reference evidence="2 3" key="1">
    <citation type="submission" date="2020-08" db="EMBL/GenBank/DDBJ databases">
        <title>Genomic Encyclopedia of Type Strains, Phase IV (KMG-IV): sequencing the most valuable type-strain genomes for metagenomic binning, comparative biology and taxonomic classification.</title>
        <authorList>
            <person name="Goeker M."/>
        </authorList>
    </citation>
    <scope>NUCLEOTIDE SEQUENCE [LARGE SCALE GENOMIC DNA]</scope>
    <source>
        <strain evidence="2 3">DSM 28760</strain>
    </source>
</reference>
<comment type="caution">
    <text evidence="2">The sequence shown here is derived from an EMBL/GenBank/DDBJ whole genome shotgun (WGS) entry which is preliminary data.</text>
</comment>
<keyword evidence="1" id="KW-0175">Coiled coil</keyword>
<evidence type="ECO:0000313" key="2">
    <source>
        <dbReference type="EMBL" id="MBB3808799.1"/>
    </source>
</evidence>
<dbReference type="AlphaFoldDB" id="A0A7W5Z2I4"/>
<dbReference type="EMBL" id="JACICC010000002">
    <property type="protein sequence ID" value="MBB3808799.1"/>
    <property type="molecule type" value="Genomic_DNA"/>
</dbReference>
<accession>A0A7W5Z2I4</accession>
<dbReference type="Proteomes" id="UP000537592">
    <property type="component" value="Unassembled WGS sequence"/>
</dbReference>